<dbReference type="Proteomes" id="UP000526307">
    <property type="component" value="Unassembled WGS sequence"/>
</dbReference>
<dbReference type="RefSeq" id="WP_178978661.1">
    <property type="nucleotide sequence ID" value="NZ_JABXYR010000002.1"/>
</dbReference>
<sequence>MKTNNIRRHLVQLVSTFITNPHVTNYTGGTIYKGQSKQLCTPGLNCYSCPAAGTACPIGALQAVENSNRYHISYYVMGFLLITGAFLGRFVCGFLCPFGFFQDLLHKLPVRKRSIPRRLDKILRYTKYLILAVFVIALPTALINEFGISEPYFCKLICPVGTIEAGLPLVIKNESLRAVIGILFDWKVILLAITVILSTMIYRPFCKYVCPLGAVYSLFNRFSVLQLEVDDNSCINCMKCETNCDMQVNVPDNINSTECIRCGKCRSICPTGAINWTVSGKIILHTGDAPRNQPPHA</sequence>
<evidence type="ECO:0000256" key="1">
    <source>
        <dbReference type="ARBA" id="ARBA00022448"/>
    </source>
</evidence>
<dbReference type="InterPro" id="IPR017900">
    <property type="entry name" value="4Fe4S_Fe_S_CS"/>
</dbReference>
<keyword evidence="10" id="KW-1185">Reference proteome</keyword>
<evidence type="ECO:0000256" key="7">
    <source>
        <dbReference type="SAM" id="Phobius"/>
    </source>
</evidence>
<dbReference type="InterPro" id="IPR017896">
    <property type="entry name" value="4Fe4S_Fe-S-bd"/>
</dbReference>
<reference evidence="9 10" key="1">
    <citation type="submission" date="2020-06" db="EMBL/GenBank/DDBJ databases">
        <title>Mogibacterium timidum strain W9173 genomic sequence.</title>
        <authorList>
            <person name="Wade W.G."/>
            <person name="Johnston C.D."/>
            <person name="Chen T."/>
            <person name="Dewhirst F.E."/>
        </authorList>
    </citation>
    <scope>NUCLEOTIDE SEQUENCE [LARGE SCALE GENOMIC DNA]</scope>
    <source>
        <strain evidence="9 10">W9173</strain>
    </source>
</reference>
<keyword evidence="2" id="KW-0004">4Fe-4S</keyword>
<dbReference type="EMBL" id="JABXYR010000002">
    <property type="protein sequence ID" value="NWO23665.1"/>
    <property type="molecule type" value="Genomic_DNA"/>
</dbReference>
<evidence type="ECO:0000256" key="3">
    <source>
        <dbReference type="ARBA" id="ARBA00022723"/>
    </source>
</evidence>
<feature type="transmembrane region" description="Helical" evidence="7">
    <location>
        <begin position="176"/>
        <end position="197"/>
    </location>
</feature>
<feature type="transmembrane region" description="Helical" evidence="7">
    <location>
        <begin position="122"/>
        <end position="143"/>
    </location>
</feature>
<dbReference type="PANTHER" id="PTHR30176:SF3">
    <property type="entry name" value="FERREDOXIN-TYPE PROTEIN NAPH"/>
    <property type="match status" value="1"/>
</dbReference>
<protein>
    <submittedName>
        <fullName evidence="9">4Fe-4S binding protein</fullName>
    </submittedName>
</protein>
<dbReference type="GO" id="GO:0051539">
    <property type="term" value="F:4 iron, 4 sulfur cluster binding"/>
    <property type="evidence" value="ECO:0007669"/>
    <property type="project" value="UniProtKB-KW"/>
</dbReference>
<dbReference type="PROSITE" id="PS00198">
    <property type="entry name" value="4FE4S_FER_1"/>
    <property type="match status" value="1"/>
</dbReference>
<organism evidence="9 10">
    <name type="scientific">Mogibacterium timidum</name>
    <dbReference type="NCBI Taxonomy" id="35519"/>
    <lineage>
        <taxon>Bacteria</taxon>
        <taxon>Bacillati</taxon>
        <taxon>Bacillota</taxon>
        <taxon>Clostridia</taxon>
        <taxon>Peptostreptococcales</taxon>
        <taxon>Anaerovoracaceae</taxon>
        <taxon>Mogibacterium</taxon>
    </lineage>
</organism>
<accession>A0A7Y8VSU4</accession>
<evidence type="ECO:0000256" key="4">
    <source>
        <dbReference type="ARBA" id="ARBA00022982"/>
    </source>
</evidence>
<dbReference type="PANTHER" id="PTHR30176">
    <property type="entry name" value="FERREDOXIN-TYPE PROTEIN NAPH"/>
    <property type="match status" value="1"/>
</dbReference>
<dbReference type="AlphaFoldDB" id="A0A7Y8VSU4"/>
<keyword evidence="5" id="KW-0408">Iron</keyword>
<evidence type="ECO:0000256" key="6">
    <source>
        <dbReference type="ARBA" id="ARBA00023014"/>
    </source>
</evidence>
<dbReference type="SUPFAM" id="SSF54862">
    <property type="entry name" value="4Fe-4S ferredoxins"/>
    <property type="match status" value="1"/>
</dbReference>
<keyword evidence="7" id="KW-0812">Transmembrane</keyword>
<dbReference type="GO" id="GO:0046872">
    <property type="term" value="F:metal ion binding"/>
    <property type="evidence" value="ECO:0007669"/>
    <property type="project" value="UniProtKB-KW"/>
</dbReference>
<keyword evidence="4" id="KW-0249">Electron transport</keyword>
<dbReference type="GO" id="GO:0005886">
    <property type="term" value="C:plasma membrane"/>
    <property type="evidence" value="ECO:0007669"/>
    <property type="project" value="TreeGrafter"/>
</dbReference>
<evidence type="ECO:0000256" key="2">
    <source>
        <dbReference type="ARBA" id="ARBA00022485"/>
    </source>
</evidence>
<dbReference type="Pfam" id="PF00037">
    <property type="entry name" value="Fer4"/>
    <property type="match status" value="1"/>
</dbReference>
<dbReference type="Gene3D" id="3.30.70.20">
    <property type="match status" value="2"/>
</dbReference>
<keyword evidence="1" id="KW-0813">Transport</keyword>
<evidence type="ECO:0000313" key="10">
    <source>
        <dbReference type="Proteomes" id="UP000526307"/>
    </source>
</evidence>
<comment type="caution">
    <text evidence="9">The sequence shown here is derived from an EMBL/GenBank/DDBJ whole genome shotgun (WGS) entry which is preliminary data.</text>
</comment>
<name>A0A7Y8VSU4_9FIRM</name>
<keyword evidence="6" id="KW-0411">Iron-sulfur</keyword>
<proteinExistence type="predicted"/>
<feature type="domain" description="4Fe-4S ferredoxin-type" evidence="8">
    <location>
        <begin position="249"/>
        <end position="279"/>
    </location>
</feature>
<gene>
    <name evidence="9" type="ORF">HW270_06265</name>
</gene>
<feature type="transmembrane region" description="Helical" evidence="7">
    <location>
        <begin position="74"/>
        <end position="101"/>
    </location>
</feature>
<evidence type="ECO:0000313" key="9">
    <source>
        <dbReference type="EMBL" id="NWO23665.1"/>
    </source>
</evidence>
<evidence type="ECO:0000256" key="5">
    <source>
        <dbReference type="ARBA" id="ARBA00023004"/>
    </source>
</evidence>
<dbReference type="PROSITE" id="PS51379">
    <property type="entry name" value="4FE4S_FER_2"/>
    <property type="match status" value="1"/>
</dbReference>
<dbReference type="InterPro" id="IPR051684">
    <property type="entry name" value="Electron_Trans/Redox"/>
</dbReference>
<keyword evidence="3" id="KW-0479">Metal-binding</keyword>
<evidence type="ECO:0000259" key="8">
    <source>
        <dbReference type="PROSITE" id="PS51379"/>
    </source>
</evidence>
<keyword evidence="7" id="KW-0472">Membrane</keyword>
<dbReference type="Pfam" id="PF12801">
    <property type="entry name" value="Fer4_5"/>
    <property type="match status" value="3"/>
</dbReference>
<keyword evidence="7" id="KW-1133">Transmembrane helix</keyword>